<dbReference type="EMBL" id="KN846959">
    <property type="protein sequence ID" value="KIW67317.1"/>
    <property type="molecule type" value="Genomic_DNA"/>
</dbReference>
<organism evidence="1 2">
    <name type="scientific">Phialophora macrospora</name>
    <dbReference type="NCBI Taxonomy" id="1851006"/>
    <lineage>
        <taxon>Eukaryota</taxon>
        <taxon>Fungi</taxon>
        <taxon>Dikarya</taxon>
        <taxon>Ascomycota</taxon>
        <taxon>Pezizomycotina</taxon>
        <taxon>Eurotiomycetes</taxon>
        <taxon>Chaetothyriomycetidae</taxon>
        <taxon>Chaetothyriales</taxon>
        <taxon>Herpotrichiellaceae</taxon>
        <taxon>Phialophora</taxon>
    </lineage>
</organism>
<accession>A0A0D2DYW2</accession>
<dbReference type="InterPro" id="IPR029063">
    <property type="entry name" value="SAM-dependent_MTases_sf"/>
</dbReference>
<proteinExistence type="predicted"/>
<name>A0A0D2DYW2_9EURO</name>
<reference evidence="1 2" key="1">
    <citation type="submission" date="2015-01" db="EMBL/GenBank/DDBJ databases">
        <title>The Genome Sequence of Capronia semiimmersa CBS27337.</title>
        <authorList>
            <consortium name="The Broad Institute Genomics Platform"/>
            <person name="Cuomo C."/>
            <person name="de Hoog S."/>
            <person name="Gorbushina A."/>
            <person name="Stielow B."/>
            <person name="Teixiera M."/>
            <person name="Abouelleil A."/>
            <person name="Chapman S.B."/>
            <person name="Priest M."/>
            <person name="Young S.K."/>
            <person name="Wortman J."/>
            <person name="Nusbaum C."/>
            <person name="Birren B."/>
        </authorList>
    </citation>
    <scope>NUCLEOTIDE SEQUENCE [LARGE SCALE GENOMIC DNA]</scope>
    <source>
        <strain evidence="1 2">CBS 27337</strain>
    </source>
</reference>
<dbReference type="Gene3D" id="3.40.50.150">
    <property type="entry name" value="Vaccinia Virus protein VP39"/>
    <property type="match status" value="1"/>
</dbReference>
<dbReference type="PANTHER" id="PTHR43712">
    <property type="entry name" value="PUTATIVE (AFU_ORTHOLOGUE AFUA_4G14580)-RELATED"/>
    <property type="match status" value="1"/>
</dbReference>
<evidence type="ECO:0000313" key="1">
    <source>
        <dbReference type="EMBL" id="KIW67317.1"/>
    </source>
</evidence>
<gene>
    <name evidence="1" type="ORF">PV04_06581</name>
</gene>
<dbReference type="PANTHER" id="PTHR43712:SF11">
    <property type="entry name" value="O-METHYLTRANSFERASE (AFU_ORTHOLOGUE AFUA_2G17820)-RELATED"/>
    <property type="match status" value="1"/>
</dbReference>
<sequence>MDGETDSVAVAKAEQAVLLAIQKVETTILTPADRALRLGMLASQPAVNTAAKIAQLLDVFNILLEEMSIDELAGQTKSRPGLATPTDAVARGIQFLHPDSCKPLSAYLIAFSRKLAEGPAGNWIKICDDIGQAMSRGMVPALIRTGFQNPKDPSGSGAVEVWGQPLFQYLAKEPRKAAEFGLAIEVQSELDPAYYAHFPLSEAKYELSKLPDAAHTSRYNPELRGRFIVQDLLVVVDELKLHDVPFELMAQDFFKPQTLTDVEILASRRLRNACITTNNLHATRSYSRILIQEFVLSDVNCGQREAIFDIIKPISVFGYRSSTYSSVTLIPKQDDGLARNGKV</sequence>
<evidence type="ECO:0000313" key="2">
    <source>
        <dbReference type="Proteomes" id="UP000054266"/>
    </source>
</evidence>
<dbReference type="AlphaFoldDB" id="A0A0D2DYW2"/>
<protein>
    <submittedName>
        <fullName evidence="1">Uncharacterized protein</fullName>
    </submittedName>
</protein>
<dbReference type="Proteomes" id="UP000054266">
    <property type="component" value="Unassembled WGS sequence"/>
</dbReference>
<dbReference type="HOGENOM" id="CLU_808928_0_0_1"/>
<keyword evidence="2" id="KW-1185">Reference proteome</keyword>